<dbReference type="PANTHER" id="PTHR47263">
    <property type="entry name" value="ADENYLATE CYCLASE ACTIVATION PROTEIN GIT1"/>
    <property type="match status" value="1"/>
</dbReference>
<keyword evidence="4" id="KW-1185">Reference proteome</keyword>
<dbReference type="Gene3D" id="1.20.58.1100">
    <property type="match status" value="1"/>
</dbReference>
<dbReference type="InterPro" id="IPR035892">
    <property type="entry name" value="C2_domain_sf"/>
</dbReference>
<dbReference type="PROSITE" id="PS50004">
    <property type="entry name" value="C2"/>
    <property type="match status" value="1"/>
</dbReference>
<dbReference type="EMBL" id="CAJVPY010000475">
    <property type="protein sequence ID" value="CAG8475134.1"/>
    <property type="molecule type" value="Genomic_DNA"/>
</dbReference>
<dbReference type="InterPro" id="IPR052811">
    <property type="entry name" value="Glucose_resp_signaling"/>
</dbReference>
<dbReference type="PANTHER" id="PTHR47263:SF1">
    <property type="entry name" value="C2 DOMAIN PROTEIN (AFU_ORTHOLOGUE AFUA_7G02350)"/>
    <property type="match status" value="1"/>
</dbReference>
<accession>A0A9N8W988</accession>
<dbReference type="InterPro" id="IPR014772">
    <property type="entry name" value="Munc13_dom-2"/>
</dbReference>
<evidence type="ECO:0000259" key="2">
    <source>
        <dbReference type="PROSITE" id="PS51259"/>
    </source>
</evidence>
<dbReference type="InterPro" id="IPR000008">
    <property type="entry name" value="C2_dom"/>
</dbReference>
<dbReference type="Pfam" id="PF06292">
    <property type="entry name" value="MUN"/>
    <property type="match status" value="1"/>
</dbReference>
<dbReference type="OrthoDB" id="2015333at2759"/>
<dbReference type="Gene3D" id="2.60.40.150">
    <property type="entry name" value="C2 domain"/>
    <property type="match status" value="1"/>
</dbReference>
<evidence type="ECO:0000313" key="3">
    <source>
        <dbReference type="EMBL" id="CAG8475134.1"/>
    </source>
</evidence>
<dbReference type="AlphaFoldDB" id="A0A9N8W988"/>
<gene>
    <name evidence="3" type="ORF">DERYTH_LOCUS1647</name>
</gene>
<evidence type="ECO:0000259" key="1">
    <source>
        <dbReference type="PROSITE" id="PS50004"/>
    </source>
</evidence>
<proteinExistence type="predicted"/>
<feature type="domain" description="MHD2" evidence="2">
    <location>
        <begin position="236"/>
        <end position="352"/>
    </location>
</feature>
<name>A0A9N8W988_9GLOM</name>
<dbReference type="Pfam" id="PF00168">
    <property type="entry name" value="C2"/>
    <property type="match status" value="1"/>
</dbReference>
<dbReference type="Proteomes" id="UP000789405">
    <property type="component" value="Unassembled WGS sequence"/>
</dbReference>
<protein>
    <submittedName>
        <fullName evidence="3">20696_t:CDS:1</fullName>
    </submittedName>
</protein>
<sequence>MNNIEAAAEQLDKLYESMNVDNVSGIMNESESDVPLSENITRNKYLYTIKIVSAENLTAQDVNGLSDPYCVLTDEKGQILAQTRVQYETLNPRWEEAFDITLEFSDQDYRKLLVTVWDKDQVGSDDVCGKAYIYLDRRYFTDSRPNDVYLDLNPQGRVQLRVSMEDEKDDPRFYFGKAFRTLKRARDDMTRTIVDRISPFLKQCLSRDVINKLLKPAGFAGIFEQKKRDLTDRNIEEAIDALFDYFDENLMILNSNLHLEVFKSVISRIWKEIVNTIELIIIPPLSDRQSDMKSLSDNELMIVLKWLQFLKQYLYADGLGVQSDILENQKYKEISKIDKLYHMETENLMQEYLNNQIIGSLDVKKGSLSASKSVLHQRNLGTIKKRKSEKRQKNDRQDNGEIILRILRMRAGNKTKAFLKQQVEERIKKSTTNASSLKPVPEN</sequence>
<dbReference type="PRINTS" id="PR00360">
    <property type="entry name" value="C2DOMAIN"/>
</dbReference>
<reference evidence="3" key="1">
    <citation type="submission" date="2021-06" db="EMBL/GenBank/DDBJ databases">
        <authorList>
            <person name="Kallberg Y."/>
            <person name="Tangrot J."/>
            <person name="Rosling A."/>
        </authorList>
    </citation>
    <scope>NUCLEOTIDE SEQUENCE</scope>
    <source>
        <strain evidence="3">MA453B</strain>
    </source>
</reference>
<evidence type="ECO:0000313" key="4">
    <source>
        <dbReference type="Proteomes" id="UP000789405"/>
    </source>
</evidence>
<organism evidence="3 4">
    <name type="scientific">Dentiscutata erythropus</name>
    <dbReference type="NCBI Taxonomy" id="1348616"/>
    <lineage>
        <taxon>Eukaryota</taxon>
        <taxon>Fungi</taxon>
        <taxon>Fungi incertae sedis</taxon>
        <taxon>Mucoromycota</taxon>
        <taxon>Glomeromycotina</taxon>
        <taxon>Glomeromycetes</taxon>
        <taxon>Diversisporales</taxon>
        <taxon>Gigasporaceae</taxon>
        <taxon>Dentiscutata</taxon>
    </lineage>
</organism>
<dbReference type="SUPFAM" id="SSF49562">
    <property type="entry name" value="C2 domain (Calcium/lipid-binding domain, CaLB)"/>
    <property type="match status" value="1"/>
</dbReference>
<dbReference type="PROSITE" id="PS51259">
    <property type="entry name" value="MHD2"/>
    <property type="match status" value="1"/>
</dbReference>
<dbReference type="InterPro" id="IPR010439">
    <property type="entry name" value="MUN_dom"/>
</dbReference>
<feature type="domain" description="C2" evidence="1">
    <location>
        <begin position="28"/>
        <end position="150"/>
    </location>
</feature>
<comment type="caution">
    <text evidence="3">The sequence shown here is derived from an EMBL/GenBank/DDBJ whole genome shotgun (WGS) entry which is preliminary data.</text>
</comment>
<dbReference type="SMART" id="SM00239">
    <property type="entry name" value="C2"/>
    <property type="match status" value="1"/>
</dbReference>